<dbReference type="AlphaFoldDB" id="A0A382W9H8"/>
<keyword evidence="1" id="KW-0812">Transmembrane</keyword>
<evidence type="ECO:0000313" key="2">
    <source>
        <dbReference type="EMBL" id="SVD54778.1"/>
    </source>
</evidence>
<keyword evidence="1" id="KW-1133">Transmembrane helix</keyword>
<sequence length="46" mass="5611">MRKFSINCYPYFSVILSSVWILLIMTAYFYQFKGLFEVVLKLFINY</sequence>
<reference evidence="2" key="1">
    <citation type="submission" date="2018-05" db="EMBL/GenBank/DDBJ databases">
        <authorList>
            <person name="Lanie J.A."/>
            <person name="Ng W.-L."/>
            <person name="Kazmierczak K.M."/>
            <person name="Andrzejewski T.M."/>
            <person name="Davidsen T.M."/>
            <person name="Wayne K.J."/>
            <person name="Tettelin H."/>
            <person name="Glass J.I."/>
            <person name="Rusch D."/>
            <person name="Podicherti R."/>
            <person name="Tsui H.-C.T."/>
            <person name="Winkler M.E."/>
        </authorList>
    </citation>
    <scope>NUCLEOTIDE SEQUENCE</scope>
</reference>
<gene>
    <name evidence="2" type="ORF">METZ01_LOCUS407632</name>
</gene>
<accession>A0A382W9H8</accession>
<name>A0A382W9H8_9ZZZZ</name>
<keyword evidence="1" id="KW-0472">Membrane</keyword>
<proteinExistence type="predicted"/>
<organism evidence="2">
    <name type="scientific">marine metagenome</name>
    <dbReference type="NCBI Taxonomy" id="408172"/>
    <lineage>
        <taxon>unclassified sequences</taxon>
        <taxon>metagenomes</taxon>
        <taxon>ecological metagenomes</taxon>
    </lineage>
</organism>
<protein>
    <submittedName>
        <fullName evidence="2">Uncharacterized protein</fullName>
    </submittedName>
</protein>
<feature type="transmembrane region" description="Helical" evidence="1">
    <location>
        <begin position="12"/>
        <end position="30"/>
    </location>
</feature>
<dbReference type="EMBL" id="UINC01157660">
    <property type="protein sequence ID" value="SVD54778.1"/>
    <property type="molecule type" value="Genomic_DNA"/>
</dbReference>
<evidence type="ECO:0000256" key="1">
    <source>
        <dbReference type="SAM" id="Phobius"/>
    </source>
</evidence>